<dbReference type="SUPFAM" id="SSF53474">
    <property type="entry name" value="alpha/beta-Hydrolases"/>
    <property type="match status" value="1"/>
</dbReference>
<dbReference type="InterPro" id="IPR053858">
    <property type="entry name" value="Arb2_dom"/>
</dbReference>
<evidence type="ECO:0000313" key="3">
    <source>
        <dbReference type="Proteomes" id="UP000789508"/>
    </source>
</evidence>
<protein>
    <submittedName>
        <fullName evidence="2">748_t:CDS:1</fullName>
    </submittedName>
</protein>
<accession>A0A9N8ZVG1</accession>
<proteinExistence type="predicted"/>
<organism evidence="2 3">
    <name type="scientific">Ambispora leptoticha</name>
    <dbReference type="NCBI Taxonomy" id="144679"/>
    <lineage>
        <taxon>Eukaryota</taxon>
        <taxon>Fungi</taxon>
        <taxon>Fungi incertae sedis</taxon>
        <taxon>Mucoromycota</taxon>
        <taxon>Glomeromycotina</taxon>
        <taxon>Glomeromycetes</taxon>
        <taxon>Archaeosporales</taxon>
        <taxon>Ambisporaceae</taxon>
        <taxon>Ambispora</taxon>
    </lineage>
</organism>
<dbReference type="Proteomes" id="UP000789508">
    <property type="component" value="Unassembled WGS sequence"/>
</dbReference>
<dbReference type="GO" id="GO:0031048">
    <property type="term" value="P:regulatory ncRNA-mediated heterochromatin formation"/>
    <property type="evidence" value="ECO:0007669"/>
    <property type="project" value="TreeGrafter"/>
</dbReference>
<keyword evidence="3" id="KW-1185">Reference proteome</keyword>
<dbReference type="GO" id="GO:0035197">
    <property type="term" value="F:siRNA binding"/>
    <property type="evidence" value="ECO:0007669"/>
    <property type="project" value="TreeGrafter"/>
</dbReference>
<dbReference type="PANTHER" id="PTHR21357:SF4">
    <property type="entry name" value="FAM172 FAMILY PROTEIN HOMOLOG CG10038"/>
    <property type="match status" value="1"/>
</dbReference>
<reference evidence="2" key="1">
    <citation type="submission" date="2021-06" db="EMBL/GenBank/DDBJ databases">
        <authorList>
            <person name="Kallberg Y."/>
            <person name="Tangrot J."/>
            <person name="Rosling A."/>
        </authorList>
    </citation>
    <scope>NUCLEOTIDE SEQUENCE</scope>
    <source>
        <strain evidence="2">FL130A</strain>
    </source>
</reference>
<gene>
    <name evidence="2" type="ORF">ALEPTO_LOCUS3833</name>
</gene>
<dbReference type="EMBL" id="CAJVPS010000770">
    <property type="protein sequence ID" value="CAG8508126.1"/>
    <property type="molecule type" value="Genomic_DNA"/>
</dbReference>
<name>A0A9N8ZVG1_9GLOM</name>
<dbReference type="OrthoDB" id="421951at2759"/>
<feature type="domain" description="Arb2" evidence="1">
    <location>
        <begin position="16"/>
        <end position="266"/>
    </location>
</feature>
<dbReference type="AlphaFoldDB" id="A0A9N8ZVG1"/>
<comment type="caution">
    <text evidence="2">The sequence shown here is derived from an EMBL/GenBank/DDBJ whole genome shotgun (WGS) entry which is preliminary data.</text>
</comment>
<dbReference type="Pfam" id="PF22749">
    <property type="entry name" value="Arb2"/>
    <property type="match status" value="1"/>
</dbReference>
<dbReference type="PANTHER" id="PTHR21357">
    <property type="entry name" value="FAM172 FAMILY PROTEIN HOMOLOG CG10038"/>
    <property type="match status" value="1"/>
</dbReference>
<evidence type="ECO:0000313" key="2">
    <source>
        <dbReference type="EMBL" id="CAG8508126.1"/>
    </source>
</evidence>
<dbReference type="GO" id="GO:0005634">
    <property type="term" value="C:nucleus"/>
    <property type="evidence" value="ECO:0007669"/>
    <property type="project" value="TreeGrafter"/>
</dbReference>
<evidence type="ECO:0000259" key="1">
    <source>
        <dbReference type="Pfam" id="PF22749"/>
    </source>
</evidence>
<sequence>MFRKKKSSKKEKLVLPYDLQELGYKLDENEKVVTLDGQPYVFEVKKEDKAYNEALYEALIGKQVRANLQNRCGLVKTILPIGVTENDIHTHIFLSPDYMTNENMCIFIPGTFHASGLWSRRMLTEHSINEGGMLRYTERARSLGCSVVITNPNEIYWYKGRAVVTLPKATVPFDPIPENESPEAHLDYVYKHFIQPSAAKKIFIIANSYGGYCAIDLMRKNFEELRHRVKAIELAATTHSIDYVKKDSIKVWIREHCRNWVVADEPILTEIIDPRFGCGNYSSGCKLYEYVIHAIIDQTFELISRKLRSDDENVENYEINSENDDPEELQREAEQIFGNSTVVQMQNGVQILPSDSENKLTTIAREDLDPNWL</sequence>
<dbReference type="InterPro" id="IPR029058">
    <property type="entry name" value="AB_hydrolase_fold"/>
</dbReference>
<dbReference type="InterPro" id="IPR048263">
    <property type="entry name" value="Arb2"/>
</dbReference>